<dbReference type="RefSeq" id="WP_085422816.1">
    <property type="nucleotide sequence ID" value="NZ_FXAF01000006.1"/>
</dbReference>
<sequence length="74" mass="7499">MKTITSALAAALIASASFAGAAFAEGDYYEGVSKAPAVDHVQTGSVAQNGQQHAQAISVPVEDGDYYAGANRPN</sequence>
<evidence type="ECO:0000313" key="2">
    <source>
        <dbReference type="EMBL" id="SMF49759.1"/>
    </source>
</evidence>
<name>A0A1X7FC53_9HYPH</name>
<dbReference type="AlphaFoldDB" id="A0A1X7FC53"/>
<dbReference type="OrthoDB" id="8393422at2"/>
<keyword evidence="1" id="KW-0732">Signal</keyword>
<feature type="signal peptide" evidence="1">
    <location>
        <begin position="1"/>
        <end position="21"/>
    </location>
</feature>
<organism evidence="2 3">
    <name type="scientific">Xaviernesmea oryzae</name>
    <dbReference type="NCBI Taxonomy" id="464029"/>
    <lineage>
        <taxon>Bacteria</taxon>
        <taxon>Pseudomonadati</taxon>
        <taxon>Pseudomonadota</taxon>
        <taxon>Alphaproteobacteria</taxon>
        <taxon>Hyphomicrobiales</taxon>
        <taxon>Rhizobiaceae</taxon>
        <taxon>Rhizobium/Agrobacterium group</taxon>
        <taxon>Xaviernesmea</taxon>
    </lineage>
</organism>
<evidence type="ECO:0000256" key="1">
    <source>
        <dbReference type="SAM" id="SignalP"/>
    </source>
</evidence>
<gene>
    <name evidence="2" type="ORF">SAMN02982989_2667</name>
</gene>
<accession>A0A1X7FC53</accession>
<evidence type="ECO:0000313" key="3">
    <source>
        <dbReference type="Proteomes" id="UP000192903"/>
    </source>
</evidence>
<proteinExistence type="predicted"/>
<protein>
    <recommendedName>
        <fullName evidence="4">DUF680 domain-containing protein</fullName>
    </recommendedName>
</protein>
<reference evidence="3" key="1">
    <citation type="submission" date="2017-04" db="EMBL/GenBank/DDBJ databases">
        <authorList>
            <person name="Varghese N."/>
            <person name="Submissions S."/>
        </authorList>
    </citation>
    <scope>NUCLEOTIDE SEQUENCE [LARGE SCALE GENOMIC DNA]</scope>
    <source>
        <strain evidence="3">B4P</strain>
    </source>
</reference>
<feature type="chain" id="PRO_5012326870" description="DUF680 domain-containing protein" evidence="1">
    <location>
        <begin position="22"/>
        <end position="74"/>
    </location>
</feature>
<dbReference type="Proteomes" id="UP000192903">
    <property type="component" value="Unassembled WGS sequence"/>
</dbReference>
<dbReference type="EMBL" id="FXAF01000006">
    <property type="protein sequence ID" value="SMF49759.1"/>
    <property type="molecule type" value="Genomic_DNA"/>
</dbReference>
<keyword evidence="3" id="KW-1185">Reference proteome</keyword>
<evidence type="ECO:0008006" key="4">
    <source>
        <dbReference type="Google" id="ProtNLM"/>
    </source>
</evidence>